<protein>
    <recommendedName>
        <fullName evidence="1">CRAL-TRIO domain-containing protein</fullName>
    </recommendedName>
</protein>
<accession>A0A9P0AIH3</accession>
<dbReference type="PRINTS" id="PR00180">
    <property type="entry name" value="CRETINALDHBP"/>
</dbReference>
<dbReference type="GO" id="GO:1902936">
    <property type="term" value="F:phosphatidylinositol bisphosphate binding"/>
    <property type="evidence" value="ECO:0007669"/>
    <property type="project" value="TreeGrafter"/>
</dbReference>
<dbReference type="CDD" id="cd00170">
    <property type="entry name" value="SEC14"/>
    <property type="match status" value="1"/>
</dbReference>
<evidence type="ECO:0000259" key="1">
    <source>
        <dbReference type="PROSITE" id="PS50191"/>
    </source>
</evidence>
<dbReference type="SUPFAM" id="SSF52087">
    <property type="entry name" value="CRAL/TRIO domain"/>
    <property type="match status" value="1"/>
</dbReference>
<dbReference type="AlphaFoldDB" id="A0A9P0AIH3"/>
<dbReference type="InterPro" id="IPR001251">
    <property type="entry name" value="CRAL-TRIO_dom"/>
</dbReference>
<dbReference type="SUPFAM" id="SSF46938">
    <property type="entry name" value="CRAL/TRIO N-terminal domain"/>
    <property type="match status" value="1"/>
</dbReference>
<evidence type="ECO:0000313" key="2">
    <source>
        <dbReference type="EMBL" id="CAH0391430.1"/>
    </source>
</evidence>
<gene>
    <name evidence="2" type="ORF">BEMITA_LOCUS10047</name>
</gene>
<evidence type="ECO:0000313" key="3">
    <source>
        <dbReference type="Proteomes" id="UP001152759"/>
    </source>
</evidence>
<dbReference type="PANTHER" id="PTHR10174">
    <property type="entry name" value="ALPHA-TOCOPHEROL TRANSFER PROTEIN-RELATED"/>
    <property type="match status" value="1"/>
</dbReference>
<dbReference type="PANTHER" id="PTHR10174:SF222">
    <property type="entry name" value="GH10083P-RELATED"/>
    <property type="match status" value="1"/>
</dbReference>
<dbReference type="GO" id="GO:0016020">
    <property type="term" value="C:membrane"/>
    <property type="evidence" value="ECO:0007669"/>
    <property type="project" value="TreeGrafter"/>
</dbReference>
<dbReference type="Proteomes" id="UP001152759">
    <property type="component" value="Chromosome 6"/>
</dbReference>
<dbReference type="EMBL" id="OU963867">
    <property type="protein sequence ID" value="CAH0391430.1"/>
    <property type="molecule type" value="Genomic_DNA"/>
</dbReference>
<keyword evidence="3" id="KW-1185">Reference proteome</keyword>
<name>A0A9P0AIH3_BEMTA</name>
<dbReference type="Gene3D" id="3.40.525.10">
    <property type="entry name" value="CRAL-TRIO lipid binding domain"/>
    <property type="match status" value="1"/>
</dbReference>
<dbReference type="PROSITE" id="PS50191">
    <property type="entry name" value="CRAL_TRIO"/>
    <property type="match status" value="1"/>
</dbReference>
<dbReference type="InterPro" id="IPR036273">
    <property type="entry name" value="CRAL/TRIO_N_dom_sf"/>
</dbReference>
<proteinExistence type="predicted"/>
<reference evidence="2" key="1">
    <citation type="submission" date="2021-12" db="EMBL/GenBank/DDBJ databases">
        <authorList>
            <person name="King R."/>
        </authorList>
    </citation>
    <scope>NUCLEOTIDE SEQUENCE</scope>
</reference>
<dbReference type="InterPro" id="IPR036865">
    <property type="entry name" value="CRAL-TRIO_dom_sf"/>
</dbReference>
<organism evidence="2 3">
    <name type="scientific">Bemisia tabaci</name>
    <name type="common">Sweetpotato whitefly</name>
    <name type="synonym">Aleurodes tabaci</name>
    <dbReference type="NCBI Taxonomy" id="7038"/>
    <lineage>
        <taxon>Eukaryota</taxon>
        <taxon>Metazoa</taxon>
        <taxon>Ecdysozoa</taxon>
        <taxon>Arthropoda</taxon>
        <taxon>Hexapoda</taxon>
        <taxon>Insecta</taxon>
        <taxon>Pterygota</taxon>
        <taxon>Neoptera</taxon>
        <taxon>Paraneoptera</taxon>
        <taxon>Hemiptera</taxon>
        <taxon>Sternorrhyncha</taxon>
        <taxon>Aleyrodoidea</taxon>
        <taxon>Aleyrodidae</taxon>
        <taxon>Aleyrodinae</taxon>
        <taxon>Bemisia</taxon>
    </lineage>
</organism>
<sequence>MEIDEHITPDRLCQDVQHMKDWMDKEPHLPKISDEQWLMTFMHHNKYSLEKTKKKLENYFSFRNKYPDVLKNRDPLGDDVALARRAFNCSLSEKLTKDGGRILYSRFNEDTSLFNVTNHLKRLFMIVDLFYLEHDQHDSLHSVTDCQNLSYTYFLKALSGIKTGMDIFFTAYSDRLKAFHIFNASPGLEKVFNGFKSFLPAKIADRFFVHSSIDELNRILGEDAICTDFGGKGPSYSECDEYTTKLIEKHRKWFLEQDDIIVNDQLRRKTNNHVEEMKGSFRKIEVD</sequence>
<feature type="domain" description="CRAL-TRIO" evidence="1">
    <location>
        <begin position="79"/>
        <end position="237"/>
    </location>
</feature>
<dbReference type="Pfam" id="PF00650">
    <property type="entry name" value="CRAL_TRIO"/>
    <property type="match status" value="1"/>
</dbReference>